<dbReference type="GO" id="GO:0006281">
    <property type="term" value="P:DNA repair"/>
    <property type="evidence" value="ECO:0007669"/>
    <property type="project" value="UniProtKB-KW"/>
</dbReference>
<dbReference type="PROSITE" id="PS51189">
    <property type="entry name" value="FAT"/>
    <property type="match status" value="1"/>
</dbReference>
<evidence type="ECO:0000256" key="4">
    <source>
        <dbReference type="ARBA" id="ARBA00022527"/>
    </source>
</evidence>
<evidence type="ECO:0000256" key="7">
    <source>
        <dbReference type="ARBA" id="ARBA00022763"/>
    </source>
</evidence>
<dbReference type="GO" id="GO:0005634">
    <property type="term" value="C:nucleus"/>
    <property type="evidence" value="ECO:0007669"/>
    <property type="project" value="UniProtKB-SubCell"/>
</dbReference>
<dbReference type="InterPro" id="IPR056802">
    <property type="entry name" value="ATR-like_M-HEAT"/>
</dbReference>
<dbReference type="PANTHER" id="PTHR11139">
    <property type="entry name" value="ATAXIA TELANGIECTASIA MUTATED ATM -RELATED"/>
    <property type="match status" value="1"/>
</dbReference>
<dbReference type="Pfam" id="PF00454">
    <property type="entry name" value="PI3_PI4_kinase"/>
    <property type="match status" value="1"/>
</dbReference>
<name>A0AAX4K832_9TREE</name>
<evidence type="ECO:0000256" key="10">
    <source>
        <dbReference type="ARBA" id="ARBA00023204"/>
    </source>
</evidence>
<dbReference type="PROSITE" id="PS50290">
    <property type="entry name" value="PI3_4_KINASE_3"/>
    <property type="match status" value="1"/>
</dbReference>
<dbReference type="Gene3D" id="1.10.1070.11">
    <property type="entry name" value="Phosphatidylinositol 3-/4-kinase, catalytic domain"/>
    <property type="match status" value="1"/>
</dbReference>
<evidence type="ECO:0000259" key="12">
    <source>
        <dbReference type="PROSITE" id="PS50290"/>
    </source>
</evidence>
<dbReference type="GO" id="GO:0005524">
    <property type="term" value="F:ATP binding"/>
    <property type="evidence" value="ECO:0007669"/>
    <property type="project" value="UniProtKB-KW"/>
</dbReference>
<accession>A0AAX4K832</accession>
<dbReference type="GeneID" id="91099475"/>
<evidence type="ECO:0000256" key="9">
    <source>
        <dbReference type="ARBA" id="ARBA00022840"/>
    </source>
</evidence>
<keyword evidence="8" id="KW-0418">Kinase</keyword>
<dbReference type="Pfam" id="PF02259">
    <property type="entry name" value="FAT"/>
    <property type="match status" value="1"/>
</dbReference>
<dbReference type="RefSeq" id="XP_066080598.1">
    <property type="nucleotide sequence ID" value="XM_066224501.1"/>
</dbReference>
<evidence type="ECO:0000313" key="15">
    <source>
        <dbReference type="Proteomes" id="UP001358614"/>
    </source>
</evidence>
<comment type="subcellular location">
    <subcellularLocation>
        <location evidence="1">Nucleus</location>
    </subcellularLocation>
</comment>
<dbReference type="Pfam" id="PF08064">
    <property type="entry name" value="UME"/>
    <property type="match status" value="1"/>
</dbReference>
<dbReference type="InterPro" id="IPR012993">
    <property type="entry name" value="UME"/>
</dbReference>
<dbReference type="InterPro" id="IPR003151">
    <property type="entry name" value="PIK-rel_kinase_FAT"/>
</dbReference>
<dbReference type="EC" id="2.7.11.1" evidence="3"/>
<dbReference type="Proteomes" id="UP001358614">
    <property type="component" value="Chromosome 1"/>
</dbReference>
<comment type="similarity">
    <text evidence="2">Belongs to the PI3/PI4-kinase family. ATM subfamily.</text>
</comment>
<dbReference type="InterPro" id="IPR036940">
    <property type="entry name" value="PI3/4_kinase_cat_sf"/>
</dbReference>
<dbReference type="InterPro" id="IPR011009">
    <property type="entry name" value="Kinase-like_dom_sf"/>
</dbReference>
<organism evidence="14 15">
    <name type="scientific">Kwoniella europaea PYCC6329</name>
    <dbReference type="NCBI Taxonomy" id="1423913"/>
    <lineage>
        <taxon>Eukaryota</taxon>
        <taxon>Fungi</taxon>
        <taxon>Dikarya</taxon>
        <taxon>Basidiomycota</taxon>
        <taxon>Agaricomycotina</taxon>
        <taxon>Tremellomycetes</taxon>
        <taxon>Tremellales</taxon>
        <taxon>Cryptococcaceae</taxon>
        <taxon>Kwoniella</taxon>
    </lineage>
</organism>
<protein>
    <recommendedName>
        <fullName evidence="3">non-specific serine/threonine protein kinase</fullName>
        <ecNumber evidence="3">2.7.11.1</ecNumber>
    </recommendedName>
</protein>
<evidence type="ECO:0000256" key="11">
    <source>
        <dbReference type="ARBA" id="ARBA00023242"/>
    </source>
</evidence>
<evidence type="ECO:0000256" key="6">
    <source>
        <dbReference type="ARBA" id="ARBA00022741"/>
    </source>
</evidence>
<dbReference type="InterPro" id="IPR018936">
    <property type="entry name" value="PI3/4_kinase_CS"/>
</dbReference>
<dbReference type="PROSITE" id="PS00916">
    <property type="entry name" value="PI3_4_KINASE_2"/>
    <property type="match status" value="1"/>
</dbReference>
<dbReference type="InterPro" id="IPR016024">
    <property type="entry name" value="ARM-type_fold"/>
</dbReference>
<feature type="domain" description="PI3K/PI4K catalytic" evidence="12">
    <location>
        <begin position="1141"/>
        <end position="1363"/>
    </location>
</feature>
<dbReference type="InterPro" id="IPR000403">
    <property type="entry name" value="PI3/4_kinase_cat_dom"/>
</dbReference>
<keyword evidence="10" id="KW-0234">DNA repair</keyword>
<dbReference type="SUPFAM" id="SSF56112">
    <property type="entry name" value="Protein kinase-like (PK-like)"/>
    <property type="match status" value="1"/>
</dbReference>
<evidence type="ECO:0000256" key="8">
    <source>
        <dbReference type="ARBA" id="ARBA00022777"/>
    </source>
</evidence>
<gene>
    <name evidence="14" type="ORF">V865_000671</name>
</gene>
<keyword evidence="11" id="KW-0539">Nucleus</keyword>
<evidence type="ECO:0000313" key="14">
    <source>
        <dbReference type="EMBL" id="WWD02631.1"/>
    </source>
</evidence>
<dbReference type="InterPro" id="IPR050517">
    <property type="entry name" value="DDR_Repair_Kinase"/>
</dbReference>
<dbReference type="GO" id="GO:0000723">
    <property type="term" value="P:telomere maintenance"/>
    <property type="evidence" value="ECO:0007669"/>
    <property type="project" value="TreeGrafter"/>
</dbReference>
<dbReference type="GO" id="GO:0000077">
    <property type="term" value="P:DNA damage checkpoint signaling"/>
    <property type="evidence" value="ECO:0007669"/>
    <property type="project" value="TreeGrafter"/>
</dbReference>
<keyword evidence="9" id="KW-0067">ATP-binding</keyword>
<proteinExistence type="inferred from homology"/>
<dbReference type="InterPro" id="IPR014009">
    <property type="entry name" value="PIK_FAT"/>
</dbReference>
<dbReference type="Gene3D" id="3.30.1010.10">
    <property type="entry name" value="Phosphatidylinositol 3-kinase Catalytic Subunit, Chain A, domain 4"/>
    <property type="match status" value="1"/>
</dbReference>
<keyword evidence="15" id="KW-1185">Reference proteome</keyword>
<sequence>MLAEDIKRNIELLNITMQFIGMTRKNFLETTLVHTIPALVLSRNGDALKEVASVVQQKLGVMLMDNISHILAQAFLRPDQTDSALRFLVSLLKDMTSSNPRAQPNISISSLMTACIVDLVVMLIVELGDQNRSVRADAKAALIKASLQQTGSEDIGAFLKPLMLGVISQLNDMLHDVQGKKTVDYKRKIIKSFGSLIRLVGDSMAGFSPQVSIPELREETLKAWALFISTLRFSDVGPFVGRTTGALIANWYTFGPHERDIAAKIINDIADNVKDLSQYVDEIVGLDDIPELQSAATRLTARRRKAKVQDHISKVLDRTDSKNVAIATASTRELKSLLLNRQAEIETLVRGDTFDGVMSRLMTNLLSTATRDGDCQELRALSYECMGIIGALDPDRLGLSSNTGTMTIAANFTEPEESKDFALHLIRDLLVDAFRATNDTKHQTHLAYAIQELLKFCGFSPKILHSSEKVSTRTRDRWESIPKDQLETLTPLLESRFSISDGPIKTYSHPIYSSAPTYREWLQNWTTDLIGRVMSMAGDGPSTRDSKAIFGAFRGVLKNQDVTVAHHLLPHLVLNVLLSGLRNYRLEISSEINAVLQEQVNPTGPADKRTLSAQVIFDLMDHLSKWLRLYRMTKTDRNPQTKIIEEVLSEIETELMANAALQSKAYARALRSFEERTVELRNNKRDNSELQTYFERLHQIYSELDEPDGMEGVSAFVISPSLEHQIREHESTGRWTSAQSCWEVRLQQSPDNVSYHVGLLKCLRNLGHYAEAAWIIGDWTTVKQIGSTGPAIGQTLLALHEHRDLQPVLLSAREKLGTYITAKEYGRAYESLLQLHLVREIEMIHNAKQSIEQTPSGPNRHVLIRKTTQDLIKSLESRFNFTSPTFRIREALLSIRRTAYSLVNTPLFESEIGDAWILSSKIARKAGYDQTAYSAVLQAKEVDAPFAFIQQAKLNRTGGGIYKALTDVDNALKPFLTTDVVIDLTGNRDFSRERKLAKEAIARAQNLSGTPEQISPEAANQIRKITDLMERFLTAFPQIISRIVHPSGRVATILKKIMAAVIVRYPQQALWPTVGAMQSKRPERRQACLEVTNIASTKSQTVAGLIKDATNFSGILLRFTDDKVDEKKRQMSMSNDFDYVTKTKTRMILPLQDALTCALPTTSETVKSHNPFPFTPITISDARLMDLNSMINKLLKSASESRRRQLCEYQTFEQKLTSDIRTYAVMPLNEECGLLEWVANTNALKSILEKGYQRHNKKIYIWNKDKENFEPLIQAFRDQVLPKYTPTVFHEWFLITWPEPSAWLASRMAYGRTLAVMSMIGYVLGLGDRHGENILFDGLSGDTVHVDLNCLFDKVSSPVKGYD</sequence>
<keyword evidence="5" id="KW-0808">Transferase</keyword>
<evidence type="ECO:0000259" key="13">
    <source>
        <dbReference type="PROSITE" id="PS51189"/>
    </source>
</evidence>
<evidence type="ECO:0000256" key="5">
    <source>
        <dbReference type="ARBA" id="ARBA00022679"/>
    </source>
</evidence>
<dbReference type="GO" id="GO:0004674">
    <property type="term" value="F:protein serine/threonine kinase activity"/>
    <property type="evidence" value="ECO:0007669"/>
    <property type="project" value="UniProtKB-KW"/>
</dbReference>
<keyword evidence="7" id="KW-0227">DNA damage</keyword>
<dbReference type="EMBL" id="CP144089">
    <property type="protein sequence ID" value="WWD02631.1"/>
    <property type="molecule type" value="Genomic_DNA"/>
</dbReference>
<feature type="domain" description="FAT" evidence="13">
    <location>
        <begin position="655"/>
        <end position="1079"/>
    </location>
</feature>
<dbReference type="InterPro" id="IPR057564">
    <property type="entry name" value="HEAT_ATR"/>
</dbReference>
<evidence type="ECO:0000256" key="3">
    <source>
        <dbReference type="ARBA" id="ARBA00012513"/>
    </source>
</evidence>
<dbReference type="SMART" id="SM00146">
    <property type="entry name" value="PI3Kc"/>
    <property type="match status" value="1"/>
</dbReference>
<keyword evidence="4" id="KW-0723">Serine/threonine-protein kinase</keyword>
<dbReference type="Pfam" id="PF25030">
    <property type="entry name" value="M-HEAT_ATR"/>
    <property type="match status" value="1"/>
</dbReference>
<dbReference type="Pfam" id="PF23593">
    <property type="entry name" value="HEAT_ATR"/>
    <property type="match status" value="1"/>
</dbReference>
<dbReference type="GO" id="GO:0005694">
    <property type="term" value="C:chromosome"/>
    <property type="evidence" value="ECO:0007669"/>
    <property type="project" value="TreeGrafter"/>
</dbReference>
<keyword evidence="6" id="KW-0547">Nucleotide-binding</keyword>
<dbReference type="KEGG" id="ker:91099475"/>
<evidence type="ECO:0000256" key="2">
    <source>
        <dbReference type="ARBA" id="ARBA00010769"/>
    </source>
</evidence>
<dbReference type="SMART" id="SM00802">
    <property type="entry name" value="UME"/>
    <property type="match status" value="1"/>
</dbReference>
<reference evidence="14 15" key="1">
    <citation type="submission" date="2024-01" db="EMBL/GenBank/DDBJ databases">
        <title>Comparative genomics of Cryptococcus and Kwoniella reveals pathogenesis evolution and contrasting modes of karyotype evolution via chromosome fusion or intercentromeric recombination.</title>
        <authorList>
            <person name="Coelho M.A."/>
            <person name="David-Palma M."/>
            <person name="Shea T."/>
            <person name="Bowers K."/>
            <person name="McGinley-Smith S."/>
            <person name="Mohammad A.W."/>
            <person name="Gnirke A."/>
            <person name="Yurkov A.M."/>
            <person name="Nowrousian M."/>
            <person name="Sun S."/>
            <person name="Cuomo C.A."/>
            <person name="Heitman J."/>
        </authorList>
    </citation>
    <scope>NUCLEOTIDE SEQUENCE [LARGE SCALE GENOMIC DNA]</scope>
    <source>
        <strain evidence="14 15">PYCC6329</strain>
    </source>
</reference>
<evidence type="ECO:0000256" key="1">
    <source>
        <dbReference type="ARBA" id="ARBA00004123"/>
    </source>
</evidence>
<dbReference type="PANTHER" id="PTHR11139:SF125">
    <property type="entry name" value="SERINE_THREONINE-PROTEIN KINASE MEC1"/>
    <property type="match status" value="1"/>
</dbReference>
<dbReference type="SUPFAM" id="SSF48371">
    <property type="entry name" value="ARM repeat"/>
    <property type="match status" value="1"/>
</dbReference>